<evidence type="ECO:0000313" key="2">
    <source>
        <dbReference type="Proteomes" id="UP000789508"/>
    </source>
</evidence>
<protein>
    <submittedName>
        <fullName evidence="1">5721_t:CDS:1</fullName>
    </submittedName>
</protein>
<dbReference type="OrthoDB" id="272077at2759"/>
<proteinExistence type="predicted"/>
<dbReference type="InterPro" id="IPR006597">
    <property type="entry name" value="Sel1-like"/>
</dbReference>
<sequence>MGPLNGLAKLFLQQLDLGVKFAQIQQSILTFIKGHNLTLVEIVERLQKGYKGREYRKQFKVLSGFLYERFLECHDSKKAFAEYKAAAETECPYGYLFVGICYENGIGVHIDSEKAFKNYQKSVEYSRNRPFPCGQYRLARCYERGIGTSVNHEFAFNCYTRAANAGNLDALNSLGCWYQKGKYVKQDFSEAYKNYKKAADGGLPCAQFNVAEFLRLGCGVKKNELEAFHWYQTAANNGESSAQYWLAQHYEEDKNKNDKLALKWYLKAAEATQITEEIVQTYYSLALIYDYGQLGVVRDDKKAFEWYQKASDVGIIEATRRLSECYRRGLGTEIDLEKANKLAKLISDTKENEAEKKYRRILSVSLSSIKTL</sequence>
<dbReference type="InterPro" id="IPR052945">
    <property type="entry name" value="Mitotic_Regulator"/>
</dbReference>
<evidence type="ECO:0000313" key="1">
    <source>
        <dbReference type="EMBL" id="CAG8563985.1"/>
    </source>
</evidence>
<dbReference type="SUPFAM" id="SSF81901">
    <property type="entry name" value="HCP-like"/>
    <property type="match status" value="2"/>
</dbReference>
<dbReference type="PANTHER" id="PTHR43628">
    <property type="entry name" value="ACTIVATOR OF C KINASE PROTEIN 1-RELATED"/>
    <property type="match status" value="1"/>
</dbReference>
<dbReference type="Proteomes" id="UP000789508">
    <property type="component" value="Unassembled WGS sequence"/>
</dbReference>
<accession>A0A9N9BHB5</accession>
<dbReference type="SMART" id="SM00671">
    <property type="entry name" value="SEL1"/>
    <property type="match status" value="7"/>
</dbReference>
<reference evidence="1" key="1">
    <citation type="submission" date="2021-06" db="EMBL/GenBank/DDBJ databases">
        <authorList>
            <person name="Kallberg Y."/>
            <person name="Tangrot J."/>
            <person name="Rosling A."/>
        </authorList>
    </citation>
    <scope>NUCLEOTIDE SEQUENCE</scope>
    <source>
        <strain evidence="1">FL130A</strain>
    </source>
</reference>
<dbReference type="Pfam" id="PF08238">
    <property type="entry name" value="Sel1"/>
    <property type="match status" value="7"/>
</dbReference>
<name>A0A9N9BHB5_9GLOM</name>
<keyword evidence="2" id="KW-1185">Reference proteome</keyword>
<comment type="caution">
    <text evidence="1">The sequence shown here is derived from an EMBL/GenBank/DDBJ whole genome shotgun (WGS) entry which is preliminary data.</text>
</comment>
<dbReference type="EMBL" id="CAJVPS010002265">
    <property type="protein sequence ID" value="CAG8563985.1"/>
    <property type="molecule type" value="Genomic_DNA"/>
</dbReference>
<dbReference type="Gene3D" id="1.25.40.10">
    <property type="entry name" value="Tetratricopeptide repeat domain"/>
    <property type="match status" value="2"/>
</dbReference>
<dbReference type="InterPro" id="IPR011990">
    <property type="entry name" value="TPR-like_helical_dom_sf"/>
</dbReference>
<dbReference type="PANTHER" id="PTHR43628:SF1">
    <property type="entry name" value="CHITIN SYNTHASE REGULATORY FACTOR 2-RELATED"/>
    <property type="match status" value="1"/>
</dbReference>
<dbReference type="AlphaFoldDB" id="A0A9N9BHB5"/>
<organism evidence="1 2">
    <name type="scientific">Ambispora leptoticha</name>
    <dbReference type="NCBI Taxonomy" id="144679"/>
    <lineage>
        <taxon>Eukaryota</taxon>
        <taxon>Fungi</taxon>
        <taxon>Fungi incertae sedis</taxon>
        <taxon>Mucoromycota</taxon>
        <taxon>Glomeromycotina</taxon>
        <taxon>Glomeromycetes</taxon>
        <taxon>Archaeosporales</taxon>
        <taxon>Ambisporaceae</taxon>
        <taxon>Ambispora</taxon>
    </lineage>
</organism>
<gene>
    <name evidence="1" type="ORF">ALEPTO_LOCUS6487</name>
</gene>